<evidence type="ECO:0000256" key="1">
    <source>
        <dbReference type="SAM" id="MobiDB-lite"/>
    </source>
</evidence>
<dbReference type="EMBL" id="KV417351">
    <property type="protein sequence ID" value="KZO90135.1"/>
    <property type="molecule type" value="Genomic_DNA"/>
</dbReference>
<gene>
    <name evidence="2" type="ORF">CALVIDRAFT_542974</name>
</gene>
<keyword evidence="3" id="KW-1185">Reference proteome</keyword>
<organism evidence="2 3">
    <name type="scientific">Calocera viscosa (strain TUFC12733)</name>
    <dbReference type="NCBI Taxonomy" id="1330018"/>
    <lineage>
        <taxon>Eukaryota</taxon>
        <taxon>Fungi</taxon>
        <taxon>Dikarya</taxon>
        <taxon>Basidiomycota</taxon>
        <taxon>Agaricomycotina</taxon>
        <taxon>Dacrymycetes</taxon>
        <taxon>Dacrymycetales</taxon>
        <taxon>Dacrymycetaceae</taxon>
        <taxon>Calocera</taxon>
    </lineage>
</organism>
<dbReference type="AlphaFoldDB" id="A0A167G3M6"/>
<dbReference type="Proteomes" id="UP000076738">
    <property type="component" value="Unassembled WGS sequence"/>
</dbReference>
<reference evidence="2 3" key="1">
    <citation type="journal article" date="2016" name="Mol. Biol. Evol.">
        <title>Comparative Genomics of Early-Diverging Mushroom-Forming Fungi Provides Insights into the Origins of Lignocellulose Decay Capabilities.</title>
        <authorList>
            <person name="Nagy L.G."/>
            <person name="Riley R."/>
            <person name="Tritt A."/>
            <person name="Adam C."/>
            <person name="Daum C."/>
            <person name="Floudas D."/>
            <person name="Sun H."/>
            <person name="Yadav J.S."/>
            <person name="Pangilinan J."/>
            <person name="Larsson K.H."/>
            <person name="Matsuura K."/>
            <person name="Barry K."/>
            <person name="Labutti K."/>
            <person name="Kuo R."/>
            <person name="Ohm R.A."/>
            <person name="Bhattacharya S.S."/>
            <person name="Shirouzu T."/>
            <person name="Yoshinaga Y."/>
            <person name="Martin F.M."/>
            <person name="Grigoriev I.V."/>
            <person name="Hibbett D.S."/>
        </authorList>
    </citation>
    <scope>NUCLEOTIDE SEQUENCE [LARGE SCALE GENOMIC DNA]</scope>
    <source>
        <strain evidence="2 3">TUFC12733</strain>
    </source>
</reference>
<accession>A0A167G3M6</accession>
<evidence type="ECO:0000313" key="3">
    <source>
        <dbReference type="Proteomes" id="UP000076738"/>
    </source>
</evidence>
<proteinExistence type="predicted"/>
<feature type="region of interest" description="Disordered" evidence="1">
    <location>
        <begin position="231"/>
        <end position="308"/>
    </location>
</feature>
<feature type="region of interest" description="Disordered" evidence="1">
    <location>
        <begin position="34"/>
        <end position="56"/>
    </location>
</feature>
<evidence type="ECO:0000313" key="2">
    <source>
        <dbReference type="EMBL" id="KZO90135.1"/>
    </source>
</evidence>
<protein>
    <submittedName>
        <fullName evidence="2">Uncharacterized protein</fullName>
    </submittedName>
</protein>
<feature type="compositionally biased region" description="Basic and acidic residues" evidence="1">
    <location>
        <begin position="231"/>
        <end position="244"/>
    </location>
</feature>
<feature type="compositionally biased region" description="Basic and acidic residues" evidence="1">
    <location>
        <begin position="293"/>
        <end position="308"/>
    </location>
</feature>
<name>A0A167G3M6_CALVF</name>
<sequence>MKFVWEIGWSDGVTQVRWDPTLHPSSKCRSRTLCGGPGAQLAPSSPSPTRESPGLRPLPLNMTRSFQELQEVFQREPSMRLPGAPSSPPLLPHTNTSRSLRHARRLSVHEPHLSARVRAVPRQRDDNRRGREGALPPAGYVGSAHLRASLTFADELPPNVNAYQYTSALTALFLMRMPRRLGFRNHRWFMPAIDGLAVLLFVQPAVALETRLLLDDRRRVLDAVRLMQEESRRRWSMDPPEKGKVPVLPPPGREAQQPPVLPPPGREEPWWGAENEGGPEREPDDAWAGGGQSEKRKNELSEFDWRPR</sequence>